<organism evidence="3 5">
    <name type="scientific">Treponema socranskii subsp. socranskii VPI DR56BR1116 = ATCC 35536</name>
    <dbReference type="NCBI Taxonomy" id="1125725"/>
    <lineage>
        <taxon>Bacteria</taxon>
        <taxon>Pseudomonadati</taxon>
        <taxon>Spirochaetota</taxon>
        <taxon>Spirochaetia</taxon>
        <taxon>Spirochaetales</taxon>
        <taxon>Treponemataceae</taxon>
        <taxon>Treponema</taxon>
    </lineage>
</organism>
<evidence type="ECO:0000313" key="5">
    <source>
        <dbReference type="Proteomes" id="UP000016412"/>
    </source>
</evidence>
<evidence type="ECO:0000313" key="3">
    <source>
        <dbReference type="EMBL" id="ERF60862.1"/>
    </source>
</evidence>
<dbReference type="PATRIC" id="fig|1125725.3.peg.1164"/>
<protein>
    <recommendedName>
        <fullName evidence="1">UPF0597 protein HMPREF0860_2637</fullName>
    </recommendedName>
</protein>
<gene>
    <name evidence="4" type="ORF">HMPREF0860_2637</name>
    <name evidence="3" type="ORF">HMPREF1325_0168</name>
</gene>
<evidence type="ECO:0000313" key="6">
    <source>
        <dbReference type="Proteomes" id="UP000016646"/>
    </source>
</evidence>
<dbReference type="PANTHER" id="PTHR30501:SF2">
    <property type="entry name" value="UPF0597 PROTEIN YHAM"/>
    <property type="match status" value="1"/>
</dbReference>
<dbReference type="InterPro" id="IPR021144">
    <property type="entry name" value="UPF0597"/>
</dbReference>
<evidence type="ECO:0000259" key="2">
    <source>
        <dbReference type="Pfam" id="PF03313"/>
    </source>
</evidence>
<dbReference type="HAMAP" id="MF_01845">
    <property type="entry name" value="UPF0597"/>
    <property type="match status" value="1"/>
</dbReference>
<evidence type="ECO:0000256" key="1">
    <source>
        <dbReference type="HAMAP-Rule" id="MF_01845"/>
    </source>
</evidence>
<dbReference type="STRING" id="1125725.HMPREF1325_0168"/>
<name>U2LET0_TRESO</name>
<dbReference type="EMBL" id="AVQI01000049">
    <property type="protein sequence ID" value="ERK02811.1"/>
    <property type="molecule type" value="Genomic_DNA"/>
</dbReference>
<dbReference type="EMBL" id="AUZJ01000028">
    <property type="protein sequence ID" value="ERF60862.1"/>
    <property type="molecule type" value="Genomic_DNA"/>
</dbReference>
<comment type="similarity">
    <text evidence="1">Belongs to the UPF0597 family.</text>
</comment>
<dbReference type="OrthoDB" id="41906at2"/>
<dbReference type="GO" id="GO:0019450">
    <property type="term" value="P:L-cysteine catabolic process to pyruvate"/>
    <property type="evidence" value="ECO:0007669"/>
    <property type="project" value="TreeGrafter"/>
</dbReference>
<dbReference type="eggNOG" id="COG3681">
    <property type="taxonomic scope" value="Bacteria"/>
</dbReference>
<evidence type="ECO:0000313" key="4">
    <source>
        <dbReference type="EMBL" id="ERK02811.1"/>
    </source>
</evidence>
<dbReference type="RefSeq" id="WP_021330191.1">
    <property type="nucleotide sequence ID" value="NZ_AUZJ01000028.1"/>
</dbReference>
<comment type="caution">
    <text evidence="3">The sequence shown here is derived from an EMBL/GenBank/DDBJ whole genome shotgun (WGS) entry which is preliminary data.</text>
</comment>
<dbReference type="PANTHER" id="PTHR30501">
    <property type="entry name" value="UPF0597 PROTEIN YHAM"/>
    <property type="match status" value="1"/>
</dbReference>
<keyword evidence="6" id="KW-1185">Reference proteome</keyword>
<dbReference type="InterPro" id="IPR005130">
    <property type="entry name" value="Ser_deHydtase-like_asu"/>
</dbReference>
<dbReference type="GO" id="GO:0080146">
    <property type="term" value="F:L-cysteine desulfhydrase activity"/>
    <property type="evidence" value="ECO:0007669"/>
    <property type="project" value="TreeGrafter"/>
</dbReference>
<accession>U2LET0</accession>
<feature type="domain" description="Serine dehydratase-like alpha subunit" evidence="2">
    <location>
        <begin position="89"/>
        <end position="421"/>
    </location>
</feature>
<dbReference type="Proteomes" id="UP000016412">
    <property type="component" value="Unassembled WGS sequence"/>
</dbReference>
<sequence>MDKKIYDAYVAILKTELVPALGCTEPIAIAFAAAKARDVLGSFPETIRVEASGNIVKNVQGVTVPNSGGLKGIDVAATLGAVGGDAEIGLEALSKITEEQIKKAKQLVDSGFCTCSLVDGKDNLYIRVTAKSGEDTAVVVVSEKHTNITYIEKNGNVLIDVKSTGVKNDAGNEANKSLLSVRDIIRFADEVNIDDVRAVIERQIEYNTAISKEGLAREYGAKIGRTLEKLYDKNDVRVRARAAAAAGSDARMSGCPLPVVINSGSGNQGMTVSLPVIEYAKEWNVPHDKLIRALVLANLIALLQKRYIGSLSAFCGAVCAATGAGCGITYLHGGDEDAVARTITNTLADVGGIVCDGAKPSCAAKIASAVDAAILGFELGSHEGVAFKSGEGLVKESAEDTIRSFGRVGREGMRSTDTEILHIMLEK</sequence>
<dbReference type="AlphaFoldDB" id="U2LET0"/>
<dbReference type="Proteomes" id="UP000016646">
    <property type="component" value="Unassembled WGS sequence"/>
</dbReference>
<proteinExistence type="inferred from homology"/>
<reference evidence="5 6" key="1">
    <citation type="submission" date="2013-08" db="EMBL/GenBank/DDBJ databases">
        <authorList>
            <person name="Durkin A.S."/>
            <person name="Haft D.R."/>
            <person name="McCorrison J."/>
            <person name="Torralba M."/>
            <person name="Gillis M."/>
            <person name="Haft D.H."/>
            <person name="Methe B."/>
            <person name="Sutton G."/>
            <person name="Nelson K.E."/>
        </authorList>
    </citation>
    <scope>NUCLEOTIDE SEQUENCE [LARGE SCALE GENOMIC DNA]</scope>
    <source>
        <strain evidence="4 6">ATCC 35536</strain>
        <strain evidence="3 5">VPI DR56BR1116</strain>
    </source>
</reference>
<dbReference type="PIRSF" id="PIRSF006054">
    <property type="entry name" value="UCP006054"/>
    <property type="match status" value="1"/>
</dbReference>
<dbReference type="Pfam" id="PF03313">
    <property type="entry name" value="SDH_alpha"/>
    <property type="match status" value="1"/>
</dbReference>